<organism evidence="5 6">
    <name type="scientific">Talaromyces atroroseus</name>
    <dbReference type="NCBI Taxonomy" id="1441469"/>
    <lineage>
        <taxon>Eukaryota</taxon>
        <taxon>Fungi</taxon>
        <taxon>Dikarya</taxon>
        <taxon>Ascomycota</taxon>
        <taxon>Pezizomycotina</taxon>
        <taxon>Eurotiomycetes</taxon>
        <taxon>Eurotiomycetidae</taxon>
        <taxon>Eurotiales</taxon>
        <taxon>Trichocomaceae</taxon>
        <taxon>Talaromyces</taxon>
        <taxon>Talaromyces sect. Trachyspermi</taxon>
    </lineage>
</organism>
<comment type="similarity">
    <text evidence="1">Belongs to the peptidase M20A family.</text>
</comment>
<keyword evidence="2" id="KW-0479">Metal-binding</keyword>
<keyword evidence="6" id="KW-1185">Reference proteome</keyword>
<proteinExistence type="inferred from homology"/>
<evidence type="ECO:0000256" key="3">
    <source>
        <dbReference type="ARBA" id="ARBA00022801"/>
    </source>
</evidence>
<dbReference type="Proteomes" id="UP000214365">
    <property type="component" value="Unassembled WGS sequence"/>
</dbReference>
<dbReference type="CDD" id="cd05652">
    <property type="entry name" value="M20_ArgE_DapE-like_fungal"/>
    <property type="match status" value="1"/>
</dbReference>
<dbReference type="InterPro" id="IPR011650">
    <property type="entry name" value="Peptidase_M20_dimer"/>
</dbReference>
<dbReference type="Pfam" id="PF01546">
    <property type="entry name" value="Peptidase_M20"/>
    <property type="match status" value="1"/>
</dbReference>
<dbReference type="RefSeq" id="XP_020117525.1">
    <property type="nucleotide sequence ID" value="XM_020262677.1"/>
</dbReference>
<dbReference type="PANTHER" id="PTHR43808">
    <property type="entry name" value="ACETYLORNITHINE DEACETYLASE"/>
    <property type="match status" value="1"/>
</dbReference>
<dbReference type="InterPro" id="IPR002933">
    <property type="entry name" value="Peptidase_M20"/>
</dbReference>
<evidence type="ECO:0000313" key="5">
    <source>
        <dbReference type="EMBL" id="OKL57404.1"/>
    </source>
</evidence>
<evidence type="ECO:0000259" key="4">
    <source>
        <dbReference type="Pfam" id="PF07687"/>
    </source>
</evidence>
<reference evidence="5 6" key="1">
    <citation type="submission" date="2015-06" db="EMBL/GenBank/DDBJ databases">
        <title>Talaromyces atroroseus IBT 11181 draft genome.</title>
        <authorList>
            <person name="Rasmussen K.B."/>
            <person name="Rasmussen S."/>
            <person name="Petersen B."/>
            <person name="Sicheritz-Ponten T."/>
            <person name="Mortensen U.H."/>
            <person name="Thrane U."/>
        </authorList>
    </citation>
    <scope>NUCLEOTIDE SEQUENCE [LARGE SCALE GENOMIC DNA]</scope>
    <source>
        <strain evidence="5 6">IBT 11181</strain>
    </source>
</reference>
<dbReference type="SUPFAM" id="SSF53187">
    <property type="entry name" value="Zn-dependent exopeptidases"/>
    <property type="match status" value="1"/>
</dbReference>
<dbReference type="GeneID" id="31007076"/>
<feature type="domain" description="Peptidase M20 dimerisation" evidence="4">
    <location>
        <begin position="162"/>
        <end position="261"/>
    </location>
</feature>
<dbReference type="Gene3D" id="3.30.70.360">
    <property type="match status" value="1"/>
</dbReference>
<protein>
    <recommendedName>
        <fullName evidence="4">Peptidase M20 dimerisation domain-containing protein</fullName>
    </recommendedName>
</protein>
<dbReference type="PANTHER" id="PTHR43808:SF14">
    <property type="entry name" value="PUTATIVE-RELATED"/>
    <property type="match status" value="1"/>
</dbReference>
<dbReference type="SUPFAM" id="SSF55031">
    <property type="entry name" value="Bacterial exopeptidase dimerisation domain"/>
    <property type="match status" value="1"/>
</dbReference>
<dbReference type="Gene3D" id="3.40.630.10">
    <property type="entry name" value="Zn peptidases"/>
    <property type="match status" value="1"/>
</dbReference>
<dbReference type="Pfam" id="PF07687">
    <property type="entry name" value="M20_dimer"/>
    <property type="match status" value="1"/>
</dbReference>
<dbReference type="GO" id="GO:0046872">
    <property type="term" value="F:metal ion binding"/>
    <property type="evidence" value="ECO:0007669"/>
    <property type="project" value="UniProtKB-KW"/>
</dbReference>
<dbReference type="OrthoDB" id="3064516at2759"/>
<dbReference type="STRING" id="1441469.A0A225AGZ7"/>
<keyword evidence="3" id="KW-0378">Hydrolase</keyword>
<name>A0A225AGZ7_TALAT</name>
<accession>A0A225AGZ7</accession>
<gene>
    <name evidence="5" type="ORF">UA08_07320</name>
</gene>
<dbReference type="AlphaFoldDB" id="A0A225AGZ7"/>
<sequence>MENQSVVTLLKQLMEIPSTSEEENAIGIFLEQYLQSLGYTVERIPISPESTRCNVYAYIGSSRKTRVCLTSHMDTVPPHIPLHETTDTIYGRGACDDKGPLAAQIIALEELRRENLVQPDDASLLFVVGEEKGGPGMLAANSMGLTWDAVIFGEPTEGKLAVGHKGHFVFELVCEGIPSHSGYPHRGRSAITNMISLLTDLEQIQFPSSEIIGPSTFHCGQISGGVGYNILAAECTALCAVRVASDLPQVERLVEKAVSKHEHIRLEKKFLYPELYLDHDVPGLGTMAVAFGTDAPRLKGDHKKYLYGPGSILLAHGKDEQVGISELLESVQVYKKIMKHCLRV</sequence>
<dbReference type="InterPro" id="IPR050072">
    <property type="entry name" value="Peptidase_M20A"/>
</dbReference>
<dbReference type="GO" id="GO:0016787">
    <property type="term" value="F:hydrolase activity"/>
    <property type="evidence" value="ECO:0007669"/>
    <property type="project" value="UniProtKB-KW"/>
</dbReference>
<evidence type="ECO:0000256" key="2">
    <source>
        <dbReference type="ARBA" id="ARBA00022723"/>
    </source>
</evidence>
<dbReference type="InterPro" id="IPR036264">
    <property type="entry name" value="Bact_exopeptidase_dim_dom"/>
</dbReference>
<evidence type="ECO:0000313" key="6">
    <source>
        <dbReference type="Proteomes" id="UP000214365"/>
    </source>
</evidence>
<dbReference type="EMBL" id="LFMY01000012">
    <property type="protein sequence ID" value="OKL57404.1"/>
    <property type="molecule type" value="Genomic_DNA"/>
</dbReference>
<evidence type="ECO:0000256" key="1">
    <source>
        <dbReference type="ARBA" id="ARBA00006247"/>
    </source>
</evidence>
<comment type="caution">
    <text evidence="5">The sequence shown here is derived from an EMBL/GenBank/DDBJ whole genome shotgun (WGS) entry which is preliminary data.</text>
</comment>